<comment type="caution">
    <text evidence="13">The sequence shown here is derived from an EMBL/GenBank/DDBJ whole genome shotgun (WGS) entry which is preliminary data.</text>
</comment>
<dbReference type="CDD" id="cd04466">
    <property type="entry name" value="S1_YloQ_GTPase"/>
    <property type="match status" value="1"/>
</dbReference>
<dbReference type="PANTHER" id="PTHR32120:SF11">
    <property type="entry name" value="SMALL RIBOSOMAL SUBUNIT BIOGENESIS GTPASE RSGA 1, MITOCHONDRIAL-RELATED"/>
    <property type="match status" value="1"/>
</dbReference>
<gene>
    <name evidence="10" type="primary">rsgA</name>
    <name evidence="13" type="ORF">BEP19_07000</name>
</gene>
<evidence type="ECO:0000256" key="6">
    <source>
        <dbReference type="ARBA" id="ARBA00022801"/>
    </source>
</evidence>
<dbReference type="NCBIfam" id="TIGR00157">
    <property type="entry name" value="ribosome small subunit-dependent GTPase A"/>
    <property type="match status" value="1"/>
</dbReference>
<evidence type="ECO:0000313" key="14">
    <source>
        <dbReference type="Proteomes" id="UP000284219"/>
    </source>
</evidence>
<dbReference type="GO" id="GO:0005737">
    <property type="term" value="C:cytoplasm"/>
    <property type="evidence" value="ECO:0007669"/>
    <property type="project" value="UniProtKB-SubCell"/>
</dbReference>
<dbReference type="InterPro" id="IPR010914">
    <property type="entry name" value="RsgA_GTPase_dom"/>
</dbReference>
<feature type="binding site" evidence="10">
    <location>
        <begin position="162"/>
        <end position="170"/>
    </location>
    <ligand>
        <name>GTP</name>
        <dbReference type="ChEBI" id="CHEBI:37565"/>
    </ligand>
</feature>
<feature type="binding site" evidence="10">
    <location>
        <position position="250"/>
    </location>
    <ligand>
        <name>Zn(2+)</name>
        <dbReference type="ChEBI" id="CHEBI:29105"/>
    </ligand>
</feature>
<dbReference type="GO" id="GO:0019843">
    <property type="term" value="F:rRNA binding"/>
    <property type="evidence" value="ECO:0007669"/>
    <property type="project" value="UniProtKB-KW"/>
</dbReference>
<comment type="subcellular location">
    <subcellularLocation>
        <location evidence="10">Cytoplasm</location>
    </subcellularLocation>
</comment>
<dbReference type="Gene3D" id="1.10.40.50">
    <property type="entry name" value="Probable gtpase engc, domain 3"/>
    <property type="match status" value="1"/>
</dbReference>
<evidence type="ECO:0000259" key="11">
    <source>
        <dbReference type="PROSITE" id="PS50936"/>
    </source>
</evidence>
<dbReference type="Pfam" id="PF16745">
    <property type="entry name" value="RsgA_N"/>
    <property type="match status" value="1"/>
</dbReference>
<dbReference type="SUPFAM" id="SSF52540">
    <property type="entry name" value="P-loop containing nucleoside triphosphate hydrolases"/>
    <property type="match status" value="1"/>
</dbReference>
<comment type="function">
    <text evidence="10">One of several proteins that assist in the late maturation steps of the functional core of the 30S ribosomal subunit. Helps release RbfA from mature subunits. May play a role in the assembly of ribosomal proteins into the subunit. Circularly permuted GTPase that catalyzes slow GTP hydrolysis, GTPase activity is stimulated by the 30S ribosomal subunit.</text>
</comment>
<dbReference type="InterPro" id="IPR030378">
    <property type="entry name" value="G_CP_dom"/>
</dbReference>
<keyword evidence="6 10" id="KW-0378">Hydrolase</keyword>
<evidence type="ECO:0000256" key="1">
    <source>
        <dbReference type="ARBA" id="ARBA00022490"/>
    </source>
</evidence>
<organism evidence="13 14">
    <name type="scientific">Ammoniphilus oxalaticus</name>
    <dbReference type="NCBI Taxonomy" id="66863"/>
    <lineage>
        <taxon>Bacteria</taxon>
        <taxon>Bacillati</taxon>
        <taxon>Bacillota</taxon>
        <taxon>Bacilli</taxon>
        <taxon>Bacillales</taxon>
        <taxon>Paenibacillaceae</taxon>
        <taxon>Aneurinibacillus group</taxon>
        <taxon>Ammoniphilus</taxon>
    </lineage>
</organism>
<keyword evidence="1 10" id="KW-0963">Cytoplasm</keyword>
<proteinExistence type="inferred from homology"/>
<evidence type="ECO:0000256" key="4">
    <source>
        <dbReference type="ARBA" id="ARBA00022730"/>
    </source>
</evidence>
<dbReference type="InterPro" id="IPR004881">
    <property type="entry name" value="Ribosome_biogen_GTPase_RsgA"/>
</dbReference>
<evidence type="ECO:0000256" key="3">
    <source>
        <dbReference type="ARBA" id="ARBA00022723"/>
    </source>
</evidence>
<keyword evidence="4 10" id="KW-0699">rRNA-binding</keyword>
<keyword evidence="9 10" id="KW-0342">GTP-binding</keyword>
<dbReference type="RefSeq" id="WP_120189410.1">
    <property type="nucleotide sequence ID" value="NZ_MCHY01000008.1"/>
</dbReference>
<dbReference type="PANTHER" id="PTHR32120">
    <property type="entry name" value="SMALL RIBOSOMAL SUBUNIT BIOGENESIS GTPASE RSGA"/>
    <property type="match status" value="1"/>
</dbReference>
<dbReference type="CDD" id="cd01854">
    <property type="entry name" value="YjeQ_EngC"/>
    <property type="match status" value="1"/>
</dbReference>
<evidence type="ECO:0000256" key="5">
    <source>
        <dbReference type="ARBA" id="ARBA00022741"/>
    </source>
</evidence>
<dbReference type="InterPro" id="IPR027417">
    <property type="entry name" value="P-loop_NTPase"/>
</dbReference>
<feature type="binding site" evidence="10">
    <location>
        <position position="248"/>
    </location>
    <ligand>
        <name>Zn(2+)</name>
        <dbReference type="ChEBI" id="CHEBI:29105"/>
    </ligand>
</feature>
<dbReference type="InterPro" id="IPR031944">
    <property type="entry name" value="RsgA_N"/>
</dbReference>
<sequence>MPEGRIIKALSGYYYVLDEEKTWQCRARGVFKKRGISPLVGDWVTYDQGENQEGFIQTVADRKTELVRPPIANVEQAFLVFSLAEPVFNPLLLDRFLVHTEGAGLRSIICLSKVDLLRDGYQAIKETYEQIGYPVLATSKKTGEGIQELKALLRNHISVFSGQSGVGKSSLLNEILPGVNLQIGQVSERLRRGKHTTRHVELIPVEGGFVADTPGFSQLDFFDVDPEQLGYHFIDFKPYIADCKFRGCLHISEPGCAVRAALADGQINQQRYDNYAVFLEEIKEDKRRRY</sequence>
<dbReference type="Gene3D" id="2.40.50.140">
    <property type="entry name" value="Nucleic acid-binding proteins"/>
    <property type="match status" value="1"/>
</dbReference>
<dbReference type="GO" id="GO:0042274">
    <property type="term" value="P:ribosomal small subunit biogenesis"/>
    <property type="evidence" value="ECO:0007669"/>
    <property type="project" value="UniProtKB-UniRule"/>
</dbReference>
<name>A0A419SJS7_9BACL</name>
<dbReference type="InterPro" id="IPR012340">
    <property type="entry name" value="NA-bd_OB-fold"/>
</dbReference>
<comment type="similarity">
    <text evidence="10">Belongs to the TRAFAC class YlqF/YawG GTPase family. RsgA subfamily.</text>
</comment>
<dbReference type="Proteomes" id="UP000284219">
    <property type="component" value="Unassembled WGS sequence"/>
</dbReference>
<dbReference type="GO" id="GO:0005525">
    <property type="term" value="F:GTP binding"/>
    <property type="evidence" value="ECO:0007669"/>
    <property type="project" value="UniProtKB-UniRule"/>
</dbReference>
<evidence type="ECO:0000256" key="7">
    <source>
        <dbReference type="ARBA" id="ARBA00022833"/>
    </source>
</evidence>
<dbReference type="SUPFAM" id="SSF50249">
    <property type="entry name" value="Nucleic acid-binding proteins"/>
    <property type="match status" value="1"/>
</dbReference>
<evidence type="ECO:0000313" key="13">
    <source>
        <dbReference type="EMBL" id="RKD24148.1"/>
    </source>
</evidence>
<feature type="domain" description="CP-type G" evidence="12">
    <location>
        <begin position="63"/>
        <end position="219"/>
    </location>
</feature>
<keyword evidence="7 10" id="KW-0862">Zinc</keyword>
<dbReference type="HAMAP" id="MF_01820">
    <property type="entry name" value="GTPase_RsgA"/>
    <property type="match status" value="1"/>
</dbReference>
<evidence type="ECO:0000256" key="9">
    <source>
        <dbReference type="ARBA" id="ARBA00023134"/>
    </source>
</evidence>
<feature type="binding site" evidence="10">
    <location>
        <position position="256"/>
    </location>
    <ligand>
        <name>Zn(2+)</name>
        <dbReference type="ChEBI" id="CHEBI:29105"/>
    </ligand>
</feature>
<dbReference type="Gene3D" id="3.40.50.300">
    <property type="entry name" value="P-loop containing nucleotide triphosphate hydrolases"/>
    <property type="match status" value="1"/>
</dbReference>
<evidence type="ECO:0000259" key="12">
    <source>
        <dbReference type="PROSITE" id="PS51721"/>
    </source>
</evidence>
<feature type="binding site" evidence="10">
    <location>
        <position position="243"/>
    </location>
    <ligand>
        <name>Zn(2+)</name>
        <dbReference type="ChEBI" id="CHEBI:29105"/>
    </ligand>
</feature>
<keyword evidence="3 10" id="KW-0479">Metal-binding</keyword>
<dbReference type="PROSITE" id="PS50936">
    <property type="entry name" value="ENGC_GTPASE"/>
    <property type="match status" value="1"/>
</dbReference>
<dbReference type="GO" id="GO:0046872">
    <property type="term" value="F:metal ion binding"/>
    <property type="evidence" value="ECO:0007669"/>
    <property type="project" value="UniProtKB-KW"/>
</dbReference>
<accession>A0A419SJS7</accession>
<keyword evidence="5 10" id="KW-0547">Nucleotide-binding</keyword>
<keyword evidence="8 10" id="KW-0694">RNA-binding</keyword>
<dbReference type="PROSITE" id="PS51721">
    <property type="entry name" value="G_CP"/>
    <property type="match status" value="1"/>
</dbReference>
<dbReference type="OrthoDB" id="9809485at2"/>
<feature type="domain" description="EngC GTPase" evidence="11">
    <location>
        <begin position="72"/>
        <end position="217"/>
    </location>
</feature>
<protein>
    <recommendedName>
        <fullName evidence="10">Small ribosomal subunit biogenesis GTPase RsgA</fullName>
        <ecNumber evidence="10">3.6.1.-</ecNumber>
    </recommendedName>
</protein>
<comment type="subunit">
    <text evidence="10">Monomer. Associates with 30S ribosomal subunit, binds 16S rRNA.</text>
</comment>
<evidence type="ECO:0000256" key="10">
    <source>
        <dbReference type="HAMAP-Rule" id="MF_01820"/>
    </source>
</evidence>
<keyword evidence="2 10" id="KW-0690">Ribosome biogenesis</keyword>
<feature type="binding site" evidence="10">
    <location>
        <begin position="112"/>
        <end position="115"/>
    </location>
    <ligand>
        <name>GTP</name>
        <dbReference type="ChEBI" id="CHEBI:37565"/>
    </ligand>
</feature>
<comment type="cofactor">
    <cofactor evidence="10">
        <name>Zn(2+)</name>
        <dbReference type="ChEBI" id="CHEBI:29105"/>
    </cofactor>
    <text evidence="10">Binds 1 zinc ion per subunit.</text>
</comment>
<dbReference type="EMBL" id="MCHY01000008">
    <property type="protein sequence ID" value="RKD24148.1"/>
    <property type="molecule type" value="Genomic_DNA"/>
</dbReference>
<dbReference type="GO" id="GO:0003924">
    <property type="term" value="F:GTPase activity"/>
    <property type="evidence" value="ECO:0007669"/>
    <property type="project" value="UniProtKB-UniRule"/>
</dbReference>
<keyword evidence="14" id="KW-1185">Reference proteome</keyword>
<evidence type="ECO:0000256" key="8">
    <source>
        <dbReference type="ARBA" id="ARBA00022884"/>
    </source>
</evidence>
<dbReference type="Pfam" id="PF03193">
    <property type="entry name" value="RsgA_GTPase"/>
    <property type="match status" value="1"/>
</dbReference>
<dbReference type="AlphaFoldDB" id="A0A419SJS7"/>
<reference evidence="13 14" key="1">
    <citation type="submission" date="2016-08" db="EMBL/GenBank/DDBJ databases">
        <title>Novel Firmicute Genomes.</title>
        <authorList>
            <person name="Poppleton D.I."/>
            <person name="Gribaldo S."/>
        </authorList>
    </citation>
    <scope>NUCLEOTIDE SEQUENCE [LARGE SCALE GENOMIC DNA]</scope>
    <source>
        <strain evidence="13 14">RAOx-1</strain>
    </source>
</reference>
<dbReference type="EC" id="3.6.1.-" evidence="10"/>
<evidence type="ECO:0000256" key="2">
    <source>
        <dbReference type="ARBA" id="ARBA00022517"/>
    </source>
</evidence>